<keyword evidence="4" id="KW-1185">Reference proteome</keyword>
<feature type="domain" description="Pyridoxamine 5'-phosphate oxidase N-terminal" evidence="2">
    <location>
        <begin position="41"/>
        <end position="117"/>
    </location>
</feature>
<gene>
    <name evidence="3" type="ORF">E3C22_20205</name>
</gene>
<proteinExistence type="predicted"/>
<keyword evidence="1" id="KW-0175">Coiled coil</keyword>
<dbReference type="InterPro" id="IPR011576">
    <property type="entry name" value="Pyridox_Oxase_N"/>
</dbReference>
<reference evidence="3 4" key="1">
    <citation type="submission" date="2019-03" db="EMBL/GenBank/DDBJ databases">
        <title>Jiella endophytica sp. nov., a novel endophytic bacterium isolated from root of Ficus microcarpa Linn. f.</title>
        <authorList>
            <person name="Tuo L."/>
        </authorList>
    </citation>
    <scope>NUCLEOTIDE SEQUENCE [LARGE SCALE GENOMIC DNA]</scope>
    <source>
        <strain evidence="3 4">CBS5Q-3</strain>
    </source>
</reference>
<feature type="domain" description="Pyridoxamine 5'-phosphate oxidase N-terminal" evidence="2">
    <location>
        <begin position="123"/>
        <end position="209"/>
    </location>
</feature>
<dbReference type="Proteomes" id="UP000298179">
    <property type="component" value="Unassembled WGS sequence"/>
</dbReference>
<evidence type="ECO:0000259" key="2">
    <source>
        <dbReference type="Pfam" id="PF01243"/>
    </source>
</evidence>
<name>A0A4Y8RBI8_9HYPH</name>
<dbReference type="RefSeq" id="WP_134763695.1">
    <property type="nucleotide sequence ID" value="NZ_SOZD01000007.1"/>
</dbReference>
<accession>A0A4Y8RBI8</accession>
<protein>
    <submittedName>
        <fullName evidence="3">Pyridoxamine 5-phosphate oxidase</fullName>
    </submittedName>
</protein>
<feature type="coiled-coil region" evidence="1">
    <location>
        <begin position="251"/>
        <end position="278"/>
    </location>
</feature>
<evidence type="ECO:0000256" key="1">
    <source>
        <dbReference type="SAM" id="Coils"/>
    </source>
</evidence>
<comment type="caution">
    <text evidence="3">The sequence shown here is derived from an EMBL/GenBank/DDBJ whole genome shotgun (WGS) entry which is preliminary data.</text>
</comment>
<dbReference type="AlphaFoldDB" id="A0A4Y8RBI8"/>
<dbReference type="PANTHER" id="PTHR42815">
    <property type="entry name" value="FAD-BINDING, PUTATIVE (AFU_ORTHOLOGUE AFUA_6G07600)-RELATED"/>
    <property type="match status" value="1"/>
</dbReference>
<organism evidence="3 4">
    <name type="scientific">Jiella endophytica</name>
    <dbReference type="NCBI Taxonomy" id="2558362"/>
    <lineage>
        <taxon>Bacteria</taxon>
        <taxon>Pseudomonadati</taxon>
        <taxon>Pseudomonadota</taxon>
        <taxon>Alphaproteobacteria</taxon>
        <taxon>Hyphomicrobiales</taxon>
        <taxon>Aurantimonadaceae</taxon>
        <taxon>Jiella</taxon>
    </lineage>
</organism>
<dbReference type="PANTHER" id="PTHR42815:SF2">
    <property type="entry name" value="FAD-BINDING, PUTATIVE (AFU_ORTHOLOGUE AFUA_6G07600)-RELATED"/>
    <property type="match status" value="1"/>
</dbReference>
<evidence type="ECO:0000313" key="4">
    <source>
        <dbReference type="Proteomes" id="UP000298179"/>
    </source>
</evidence>
<dbReference type="InterPro" id="IPR012349">
    <property type="entry name" value="Split_barrel_FMN-bd"/>
</dbReference>
<dbReference type="EMBL" id="SOZD01000007">
    <property type="protein sequence ID" value="TFF19098.1"/>
    <property type="molecule type" value="Genomic_DNA"/>
</dbReference>
<dbReference type="Gene3D" id="2.30.110.10">
    <property type="entry name" value="Electron Transport, Fmn-binding Protein, Chain A"/>
    <property type="match status" value="2"/>
</dbReference>
<dbReference type="OrthoDB" id="9790331at2"/>
<evidence type="ECO:0000313" key="3">
    <source>
        <dbReference type="EMBL" id="TFF19098.1"/>
    </source>
</evidence>
<dbReference type="Pfam" id="PF01243">
    <property type="entry name" value="PNPOx_N"/>
    <property type="match status" value="2"/>
</dbReference>
<dbReference type="SUPFAM" id="SSF50475">
    <property type="entry name" value="FMN-binding split barrel"/>
    <property type="match status" value="2"/>
</dbReference>
<sequence>MAYGFLDIAATPSVKAAQAENGSLDLWSTAGKNRAFDRFGDAEAAFIASRDSFYMATVSQTGWPYLQHRGGPAGFLKVLDDKTLGFADFRGNRQYISLGNLKADDRVSLFLMDYPRRARLKIFMATVSQTGWPYLQHRGGPAGFLKVLDDKTLGFADFRGNRQYISLGNLKADDRVSLFLMDYPRRARLKIFARAEMRDLAADADLAERLALPDYRAKVERAMLFHLEAFDWNCPQHITPRFTEAEISGAVEPLRQELRELKAENDRLRAELAALGAGAGH</sequence>